<comment type="caution">
    <text evidence="1">The sequence shown here is derived from an EMBL/GenBank/DDBJ whole genome shotgun (WGS) entry which is preliminary data.</text>
</comment>
<dbReference type="Proteomes" id="UP001148737">
    <property type="component" value="Unassembled WGS sequence"/>
</dbReference>
<organism evidence="1 2">
    <name type="scientific">Lecanicillium saksenae</name>
    <dbReference type="NCBI Taxonomy" id="468837"/>
    <lineage>
        <taxon>Eukaryota</taxon>
        <taxon>Fungi</taxon>
        <taxon>Dikarya</taxon>
        <taxon>Ascomycota</taxon>
        <taxon>Pezizomycotina</taxon>
        <taxon>Sordariomycetes</taxon>
        <taxon>Hypocreomycetidae</taxon>
        <taxon>Hypocreales</taxon>
        <taxon>Cordycipitaceae</taxon>
        <taxon>Lecanicillium</taxon>
    </lineage>
</organism>
<gene>
    <name evidence="1" type="ORF">NLG97_g4134</name>
</gene>
<proteinExistence type="predicted"/>
<evidence type="ECO:0000313" key="2">
    <source>
        <dbReference type="Proteomes" id="UP001148737"/>
    </source>
</evidence>
<name>A0ACC1QWQ1_9HYPO</name>
<sequence length="734" mass="82594">MAPTNQDLMPQYPDGHFGSLSAEQQEALDKFKSLVVERGYSDYEQATPTHEIKLLRFLRARRWDVEAAYTQFNDTEKWRSANEIDKLYETIDSGAYKELRMLYPQWIGRRDRTGAPVYVWRPQSLTGAIVAGSEKLASKPEFSEAKADGKTTASLICFAALYENLLRFTQPLSTELVDRKHAEVPITLSTYIMDVSGVSVLQFWSLKNHIHTLAFLASAYYPETLGTIFIVGAPPFFSTVFGWIKGWLDPVTVSKIRIVGRDEVLSSLEEVVEKSHIPKQYGGELEYTFGDAPALDPALKDTFAWSSEHSSFPLAPLIWEPVEGSADKVACLRVGSDNGQVVRETVCTIPHGWRPREQNGATTRGRLSAQSRGRSSATHAQLSQASSRLTQHCFALTGVYYIQRKKMSISMSSLATGPPFSLRVLDHGDSEHATSAGVETGNLLKLLPAIYRDRTGSLRNFKANVQAAINREFDLSRVASLQPWLWLAGPLLPPRPLHLQMVIDREITVNERLDMHLVWTSHRVFIKPMPRFLLEPAFWAEYLQDAPAGDSNRPQAIGFLLSYAAMLCYESDFELAKEKRLMPPEVQWSAWRELVQELDVEGLALRVHPRFSYGELKLSHLDLLVAILLRPFGKYLPKGEGVRPFLSDKFAWLAALTAYVVIVLTALQVGLATDSLGHDETFQSVSYGFTVFSILWPFVAAAFILVFFGGLIMVNLVQRWTFIRRIAMRRAGRP</sequence>
<accession>A0ACC1QWQ1</accession>
<evidence type="ECO:0000313" key="1">
    <source>
        <dbReference type="EMBL" id="KAJ3494361.1"/>
    </source>
</evidence>
<dbReference type="EMBL" id="JANAKD010000386">
    <property type="protein sequence ID" value="KAJ3494361.1"/>
    <property type="molecule type" value="Genomic_DNA"/>
</dbReference>
<reference evidence="1" key="1">
    <citation type="submission" date="2022-07" db="EMBL/GenBank/DDBJ databases">
        <title>Genome Sequence of Lecanicillium saksenae.</title>
        <authorList>
            <person name="Buettner E."/>
        </authorList>
    </citation>
    <scope>NUCLEOTIDE SEQUENCE</scope>
    <source>
        <strain evidence="1">VT-O1</strain>
    </source>
</reference>
<keyword evidence="2" id="KW-1185">Reference proteome</keyword>
<protein>
    <submittedName>
        <fullName evidence="1">Uncharacterized protein</fullName>
    </submittedName>
</protein>